<dbReference type="EMBL" id="JADGMS010000009">
    <property type="protein sequence ID" value="KAF9676001.1"/>
    <property type="molecule type" value="Genomic_DNA"/>
</dbReference>
<keyword evidence="4" id="KW-1185">Reference proteome</keyword>
<name>A0A835JV69_9ROSI</name>
<feature type="region of interest" description="Disordered" evidence="1">
    <location>
        <begin position="64"/>
        <end position="84"/>
    </location>
</feature>
<feature type="domain" description="BURP" evidence="2">
    <location>
        <begin position="95"/>
        <end position="312"/>
    </location>
</feature>
<dbReference type="PANTHER" id="PTHR31236:SF32">
    <property type="entry name" value="BURP DOMAIN PROTEIN USPL1-LIKE"/>
    <property type="match status" value="1"/>
</dbReference>
<accession>A0A835JV69</accession>
<proteinExistence type="predicted"/>
<dbReference type="PROSITE" id="PS51277">
    <property type="entry name" value="BURP"/>
    <property type="match status" value="1"/>
</dbReference>
<protein>
    <recommendedName>
        <fullName evidence="2">BURP domain-containing protein</fullName>
    </recommendedName>
</protein>
<comment type="caution">
    <text evidence="3">The sequence shown here is derived from an EMBL/GenBank/DDBJ whole genome shotgun (WGS) entry which is preliminary data.</text>
</comment>
<evidence type="ECO:0000259" key="2">
    <source>
        <dbReference type="PROSITE" id="PS51277"/>
    </source>
</evidence>
<dbReference type="OrthoDB" id="1909293at2759"/>
<sequence>MALKKFTLWNVTIYIRRSSNFGRGNSVDTAKKMGAEYGFKFLLLYLLLVMHMVSQCVDGKVGARDDSRSEEMHGEHAHDHPSSHMDHMDHSVLVFFTLNDLKVGRTMPIYFPKKDPSRSPRLLPREDANSIPFSYDNFPYLLQFFSFSNGSPQARAMEDTLGACETKPIKGEVKFCATSLESMLDFVRGVFGLESQIKAVSTTYLTQSSVLFQNYTILAVPKEVPAPTMVACHTMPYPYAVFYCHSQETENKVFVVSLIGENGDRVEALAVCHLDTSQWGRNHVSFKVLGIEPGSSNVCHFFPEDNLVLRAKVQAFDQDSRECSGRDTPSRSLSISRSAS</sequence>
<evidence type="ECO:0000313" key="3">
    <source>
        <dbReference type="EMBL" id="KAF9676001.1"/>
    </source>
</evidence>
<dbReference type="SMART" id="SM01045">
    <property type="entry name" value="BURP"/>
    <property type="match status" value="1"/>
</dbReference>
<evidence type="ECO:0000313" key="4">
    <source>
        <dbReference type="Proteomes" id="UP000657918"/>
    </source>
</evidence>
<evidence type="ECO:0000256" key="1">
    <source>
        <dbReference type="SAM" id="MobiDB-lite"/>
    </source>
</evidence>
<dbReference type="PANTHER" id="PTHR31236">
    <property type="entry name" value="BURP DOMAIN PROTEIN USPL1-LIKE"/>
    <property type="match status" value="1"/>
</dbReference>
<feature type="region of interest" description="Disordered" evidence="1">
    <location>
        <begin position="320"/>
        <end position="340"/>
    </location>
</feature>
<dbReference type="InterPro" id="IPR044816">
    <property type="entry name" value="BURP"/>
</dbReference>
<dbReference type="InterPro" id="IPR004873">
    <property type="entry name" value="BURP_dom"/>
</dbReference>
<dbReference type="AlphaFoldDB" id="A0A835JV69"/>
<gene>
    <name evidence="3" type="ORF">SADUNF_Sadunf09G0092900</name>
</gene>
<dbReference type="Pfam" id="PF03181">
    <property type="entry name" value="BURP"/>
    <property type="match status" value="1"/>
</dbReference>
<reference evidence="3 4" key="1">
    <citation type="submission" date="2020-10" db="EMBL/GenBank/DDBJ databases">
        <title>Plant Genome Project.</title>
        <authorList>
            <person name="Zhang R.-G."/>
        </authorList>
    </citation>
    <scope>NUCLEOTIDE SEQUENCE [LARGE SCALE GENOMIC DNA]</scope>
    <source>
        <strain evidence="3">FAFU-HL-1</strain>
        <tissue evidence="3">Leaf</tissue>
    </source>
</reference>
<feature type="compositionally biased region" description="Basic and acidic residues" evidence="1">
    <location>
        <begin position="320"/>
        <end position="329"/>
    </location>
</feature>
<feature type="compositionally biased region" description="Low complexity" evidence="1">
    <location>
        <begin position="330"/>
        <end position="340"/>
    </location>
</feature>
<dbReference type="Proteomes" id="UP000657918">
    <property type="component" value="Unassembled WGS sequence"/>
</dbReference>
<organism evidence="3 4">
    <name type="scientific">Salix dunnii</name>
    <dbReference type="NCBI Taxonomy" id="1413687"/>
    <lineage>
        <taxon>Eukaryota</taxon>
        <taxon>Viridiplantae</taxon>
        <taxon>Streptophyta</taxon>
        <taxon>Embryophyta</taxon>
        <taxon>Tracheophyta</taxon>
        <taxon>Spermatophyta</taxon>
        <taxon>Magnoliopsida</taxon>
        <taxon>eudicotyledons</taxon>
        <taxon>Gunneridae</taxon>
        <taxon>Pentapetalae</taxon>
        <taxon>rosids</taxon>
        <taxon>fabids</taxon>
        <taxon>Malpighiales</taxon>
        <taxon>Salicaceae</taxon>
        <taxon>Saliceae</taxon>
        <taxon>Salix</taxon>
    </lineage>
</organism>